<protein>
    <submittedName>
        <fullName evidence="2">Hypothetical_protein</fullName>
    </submittedName>
</protein>
<proteinExistence type="predicted"/>
<dbReference type="AlphaFoldDB" id="A0AA86UGR8"/>
<name>A0AA86UGR8_9EUKA</name>
<evidence type="ECO:0000313" key="1">
    <source>
        <dbReference type="EMBL" id="CAI9957460.1"/>
    </source>
</evidence>
<dbReference type="EMBL" id="CATOUU010000889">
    <property type="protein sequence ID" value="CAI9957460.1"/>
    <property type="molecule type" value="Genomic_DNA"/>
</dbReference>
<accession>A0AA86UGR8</accession>
<comment type="caution">
    <text evidence="1">The sequence shown here is derived from an EMBL/GenBank/DDBJ whole genome shotgun (WGS) entry which is preliminary data.</text>
</comment>
<evidence type="ECO:0000313" key="2">
    <source>
        <dbReference type="EMBL" id="CAL6005014.1"/>
    </source>
</evidence>
<keyword evidence="3" id="KW-1185">Reference proteome</keyword>
<evidence type="ECO:0000313" key="3">
    <source>
        <dbReference type="Proteomes" id="UP001642409"/>
    </source>
</evidence>
<sequence length="188" mass="22156">MQQINTYDSLLFPQQHYILISSQVQKMNQHPYNNFEQIYISLQASNVNILVVGVMGTSFPSVRNLEVQQFISFISIIIWSGIKESMEQKLQRNRNKSPQLFIYQIHLFQLQRFYISLQQDEDLEHQDKQHQQLSYQIMMLCTVVNIIICSDPNGSNPLVHFILLLIQGFSSQVFWSQYIFILTEHLVL</sequence>
<reference evidence="1" key="1">
    <citation type="submission" date="2023-06" db="EMBL/GenBank/DDBJ databases">
        <authorList>
            <person name="Kurt Z."/>
        </authorList>
    </citation>
    <scope>NUCLEOTIDE SEQUENCE</scope>
</reference>
<organism evidence="1">
    <name type="scientific">Hexamita inflata</name>
    <dbReference type="NCBI Taxonomy" id="28002"/>
    <lineage>
        <taxon>Eukaryota</taxon>
        <taxon>Metamonada</taxon>
        <taxon>Diplomonadida</taxon>
        <taxon>Hexamitidae</taxon>
        <taxon>Hexamitinae</taxon>
        <taxon>Hexamita</taxon>
    </lineage>
</organism>
<reference evidence="2 3" key="2">
    <citation type="submission" date="2024-07" db="EMBL/GenBank/DDBJ databases">
        <authorList>
            <person name="Akdeniz Z."/>
        </authorList>
    </citation>
    <scope>NUCLEOTIDE SEQUENCE [LARGE SCALE GENOMIC DNA]</scope>
</reference>
<gene>
    <name evidence="2" type="ORF">HINF_LOCUS19162</name>
    <name evidence="1" type="ORF">HINF_LOCUS45105</name>
</gene>
<dbReference type="EMBL" id="CAXDID020000050">
    <property type="protein sequence ID" value="CAL6005014.1"/>
    <property type="molecule type" value="Genomic_DNA"/>
</dbReference>
<dbReference type="Proteomes" id="UP001642409">
    <property type="component" value="Unassembled WGS sequence"/>
</dbReference>